<evidence type="ECO:0000313" key="1">
    <source>
        <dbReference type="EMBL" id="MEB3750732.1"/>
    </source>
</evidence>
<comment type="caution">
    <text evidence="1">The sequence shown here is derived from an EMBL/GenBank/DDBJ whole genome shotgun (WGS) entry which is preliminary data.</text>
</comment>
<sequence>MVWRKLTTIASLIGCGPYRVEEATRSYLAMIKGLIPKAIYRSDPTNTSCDKSGRCVYTDEREG</sequence>
<name>A0ABU6BFI5_9BACL</name>
<proteinExistence type="predicted"/>
<accession>A0ABU6BFI5</accession>
<protein>
    <submittedName>
        <fullName evidence="1">Uncharacterized protein</fullName>
    </submittedName>
</protein>
<keyword evidence="2" id="KW-1185">Reference proteome</keyword>
<organism evidence="1 2">
    <name type="scientific">Geobacillus icigianus</name>
    <dbReference type="NCBI Taxonomy" id="1430331"/>
    <lineage>
        <taxon>Bacteria</taxon>
        <taxon>Bacillati</taxon>
        <taxon>Bacillota</taxon>
        <taxon>Bacilli</taxon>
        <taxon>Bacillales</taxon>
        <taxon>Anoxybacillaceae</taxon>
        <taxon>Geobacillus</taxon>
    </lineage>
</organism>
<reference evidence="1 2" key="1">
    <citation type="journal article" date="2014" name="Genome Announc.">
        <title>Draft Genome Sequence of Geobacillus icigianus Strain G1w1T Isolated from Hot Springs in the Valley of Geysers, Kamchatka (Russian Federation).</title>
        <authorList>
            <person name="Bryanskaya A.V."/>
            <person name="Rozanov A.S."/>
            <person name="Logacheva M.D."/>
            <person name="Kotenko A.V."/>
            <person name="Peltek S.E."/>
        </authorList>
    </citation>
    <scope>NUCLEOTIDE SEQUENCE [LARGE SCALE GENOMIC DNA]</scope>
    <source>
        <strain evidence="1 2">G1w1</strain>
    </source>
</reference>
<gene>
    <name evidence="1" type="ORF">EP10_001573</name>
</gene>
<evidence type="ECO:0000313" key="2">
    <source>
        <dbReference type="Proteomes" id="UP000029267"/>
    </source>
</evidence>
<dbReference type="Proteomes" id="UP000029267">
    <property type="component" value="Unassembled WGS sequence"/>
</dbReference>
<dbReference type="EMBL" id="JPYA02000002">
    <property type="protein sequence ID" value="MEB3750732.1"/>
    <property type="molecule type" value="Genomic_DNA"/>
</dbReference>